<dbReference type="PANTHER" id="PTHR34298">
    <property type="entry name" value="SEGREGATION AND CONDENSATION PROTEIN B"/>
    <property type="match status" value="1"/>
</dbReference>
<protein>
    <recommendedName>
        <fullName evidence="5">Segregation and condensation protein B</fullName>
    </recommendedName>
</protein>
<evidence type="ECO:0000256" key="4">
    <source>
        <dbReference type="ARBA" id="ARBA00023306"/>
    </source>
</evidence>
<accession>A0A147K7W3</accession>
<dbReference type="GO" id="GO:0005737">
    <property type="term" value="C:cytoplasm"/>
    <property type="evidence" value="ECO:0007669"/>
    <property type="project" value="UniProtKB-SubCell"/>
</dbReference>
<dbReference type="InterPro" id="IPR036388">
    <property type="entry name" value="WH-like_DNA-bd_sf"/>
</dbReference>
<evidence type="ECO:0000313" key="7">
    <source>
        <dbReference type="Proteomes" id="UP000074108"/>
    </source>
</evidence>
<dbReference type="HAMAP" id="MF_01804">
    <property type="entry name" value="ScpB"/>
    <property type="match status" value="1"/>
</dbReference>
<proteinExistence type="inferred from homology"/>
<reference evidence="6 7" key="1">
    <citation type="journal article" date="2016" name="Front. Microbiol.">
        <title>Microevolution Analysis of Bacillus coahuilensis Unveils Differences in Phosphorus Acquisition Strategies and Their Regulation.</title>
        <authorList>
            <person name="Gomez-Lunar Z."/>
            <person name="Hernandez-Gonzalez I."/>
            <person name="Rodriguez-Torres M.D."/>
            <person name="Souza V."/>
            <person name="Olmedo-Alvarez G."/>
        </authorList>
    </citation>
    <scope>NUCLEOTIDE SEQUENCE [LARGE SCALE GENOMIC DNA]</scope>
    <source>
        <strain evidence="7">p1.1.43</strain>
    </source>
</reference>
<dbReference type="Proteomes" id="UP000074108">
    <property type="component" value="Unassembled WGS sequence"/>
</dbReference>
<dbReference type="GO" id="GO:0051304">
    <property type="term" value="P:chromosome separation"/>
    <property type="evidence" value="ECO:0007669"/>
    <property type="project" value="InterPro"/>
</dbReference>
<dbReference type="Pfam" id="PF04079">
    <property type="entry name" value="SMC_ScpB"/>
    <property type="match status" value="1"/>
</dbReference>
<dbReference type="PANTHER" id="PTHR34298:SF2">
    <property type="entry name" value="SEGREGATION AND CONDENSATION PROTEIN B"/>
    <property type="match status" value="1"/>
</dbReference>
<dbReference type="InterPro" id="IPR005234">
    <property type="entry name" value="ScpB_csome_segregation"/>
</dbReference>
<dbReference type="GO" id="GO:0006260">
    <property type="term" value="P:DNA replication"/>
    <property type="evidence" value="ECO:0007669"/>
    <property type="project" value="UniProtKB-UniRule"/>
</dbReference>
<dbReference type="AlphaFoldDB" id="A0A147K7W3"/>
<evidence type="ECO:0000256" key="3">
    <source>
        <dbReference type="ARBA" id="ARBA00022829"/>
    </source>
</evidence>
<dbReference type="NCBIfam" id="TIGR00281">
    <property type="entry name" value="SMC-Scp complex subunit ScpB"/>
    <property type="match status" value="1"/>
</dbReference>
<evidence type="ECO:0000313" key="6">
    <source>
        <dbReference type="EMBL" id="KUP06253.1"/>
    </source>
</evidence>
<organism evidence="6 7">
    <name type="scientific">Bacillus coahuilensis p1.1.43</name>
    <dbReference type="NCBI Taxonomy" id="1150625"/>
    <lineage>
        <taxon>Bacteria</taxon>
        <taxon>Bacillati</taxon>
        <taxon>Bacillota</taxon>
        <taxon>Bacilli</taxon>
        <taxon>Bacillales</taxon>
        <taxon>Bacillaceae</taxon>
        <taxon>Bacillus</taxon>
    </lineage>
</organism>
<keyword evidence="4 5" id="KW-0131">Cell cycle</keyword>
<dbReference type="PIRSF" id="PIRSF019345">
    <property type="entry name" value="ScpB"/>
    <property type="match status" value="1"/>
</dbReference>
<dbReference type="OrthoDB" id="9806226at2"/>
<name>A0A147K7W3_9BACI</name>
<comment type="similarity">
    <text evidence="5">Belongs to the ScpB family.</text>
</comment>
<comment type="subcellular location">
    <subcellularLocation>
        <location evidence="5">Cytoplasm</location>
    </subcellularLocation>
    <text evidence="5">Associated with two foci at the outer edges of the nucleoid region in young cells, and at four foci within both cell halves in older cells.</text>
</comment>
<comment type="function">
    <text evidence="5">Participates in chromosomal partition during cell division. May act via the formation of a condensin-like complex containing Smc and ScpA that pull DNA away from mid-cell into both cell halves.</text>
</comment>
<evidence type="ECO:0000256" key="1">
    <source>
        <dbReference type="ARBA" id="ARBA00022490"/>
    </source>
</evidence>
<sequence length="203" mass="22921">MSSIINWKGILESLLFAAGDEGLSLKQICNVLEIELFQAEEILHQLQEEYDQEYRGITLVQIAGTFQLATKKEHAEYLKKLVESPSNSSLSQAGLETLAIVAYKQPITRAEIEEIRGVKTERPIQTLVSKGLIREVGRAEGTGRAILYGTTREFLDYFGLKDLKELPPLSESLSDEDEMQDADLFFEKFQETFETTPANKIDE</sequence>
<dbReference type="RefSeq" id="WP_059351145.1">
    <property type="nucleotide sequence ID" value="NZ_LDYG01000029.1"/>
</dbReference>
<keyword evidence="7" id="KW-1185">Reference proteome</keyword>
<dbReference type="Gene3D" id="1.10.10.10">
    <property type="entry name" value="Winged helix-like DNA-binding domain superfamily/Winged helix DNA-binding domain"/>
    <property type="match status" value="2"/>
</dbReference>
<keyword evidence="2 5" id="KW-0132">Cell division</keyword>
<comment type="caution">
    <text evidence="6">The sequence shown here is derived from an EMBL/GenBank/DDBJ whole genome shotgun (WGS) entry which is preliminary data.</text>
</comment>
<dbReference type="PATRIC" id="fig|1150625.3.peg.1890"/>
<evidence type="ECO:0000256" key="2">
    <source>
        <dbReference type="ARBA" id="ARBA00022618"/>
    </source>
</evidence>
<comment type="subunit">
    <text evidence="5">Homodimer. Homodimerization may be required to stabilize the binding of ScpA to the Smc head domains. Component of a cohesin-like complex composed of ScpA, ScpB and the Smc homodimer, in which ScpA and ScpB bind to the head domain of Smc. The presence of the three proteins is required for the association of the complex with DNA.</text>
</comment>
<evidence type="ECO:0000256" key="5">
    <source>
        <dbReference type="HAMAP-Rule" id="MF_01804"/>
    </source>
</evidence>
<keyword evidence="3 5" id="KW-0159">Chromosome partition</keyword>
<gene>
    <name evidence="5" type="primary">scpB</name>
    <name evidence="6" type="ORF">Q75_08930</name>
</gene>
<dbReference type="InterPro" id="IPR036390">
    <property type="entry name" value="WH_DNA-bd_sf"/>
</dbReference>
<dbReference type="SUPFAM" id="SSF46785">
    <property type="entry name" value="Winged helix' DNA-binding domain"/>
    <property type="match status" value="2"/>
</dbReference>
<dbReference type="GO" id="GO:0051301">
    <property type="term" value="P:cell division"/>
    <property type="evidence" value="ECO:0007669"/>
    <property type="project" value="UniProtKB-KW"/>
</dbReference>
<dbReference type="EMBL" id="LDYG01000029">
    <property type="protein sequence ID" value="KUP06253.1"/>
    <property type="molecule type" value="Genomic_DNA"/>
</dbReference>
<keyword evidence="1 5" id="KW-0963">Cytoplasm</keyword>
<dbReference type="STRING" id="1150625.Q75_08930"/>